<dbReference type="AlphaFoldDB" id="A0A9X3J6G0"/>
<feature type="signal peptide" evidence="1">
    <location>
        <begin position="1"/>
        <end position="22"/>
    </location>
</feature>
<dbReference type="RefSeq" id="WP_343334934.1">
    <property type="nucleotide sequence ID" value="NZ_JAPOHD010000061.1"/>
</dbReference>
<organism evidence="2 3">
    <name type="scientific">Draconibacterium aestuarii</name>
    <dbReference type="NCBI Taxonomy" id="2998507"/>
    <lineage>
        <taxon>Bacteria</taxon>
        <taxon>Pseudomonadati</taxon>
        <taxon>Bacteroidota</taxon>
        <taxon>Bacteroidia</taxon>
        <taxon>Marinilabiliales</taxon>
        <taxon>Prolixibacteraceae</taxon>
        <taxon>Draconibacterium</taxon>
    </lineage>
</organism>
<dbReference type="Proteomes" id="UP001145087">
    <property type="component" value="Unassembled WGS sequence"/>
</dbReference>
<keyword evidence="3" id="KW-1185">Reference proteome</keyword>
<gene>
    <name evidence="2" type="ORF">OU798_19825</name>
</gene>
<dbReference type="EMBL" id="JAPOHD010000061">
    <property type="protein sequence ID" value="MCY1722609.1"/>
    <property type="molecule type" value="Genomic_DNA"/>
</dbReference>
<reference evidence="2" key="1">
    <citation type="submission" date="2022-11" db="EMBL/GenBank/DDBJ databases">
        <title>Marilongibacter aestuarii gen. nov., sp. nov., isolated from tidal flat sediment.</title>
        <authorList>
            <person name="Jiayan W."/>
        </authorList>
    </citation>
    <scope>NUCLEOTIDE SEQUENCE</scope>
    <source>
        <strain evidence="2">Z1-6</strain>
    </source>
</reference>
<evidence type="ECO:0000256" key="1">
    <source>
        <dbReference type="SAM" id="SignalP"/>
    </source>
</evidence>
<evidence type="ECO:0000313" key="3">
    <source>
        <dbReference type="Proteomes" id="UP001145087"/>
    </source>
</evidence>
<evidence type="ECO:0000313" key="2">
    <source>
        <dbReference type="EMBL" id="MCY1722609.1"/>
    </source>
</evidence>
<proteinExistence type="predicted"/>
<accession>A0A9X3J6G0</accession>
<keyword evidence="1" id="KW-0732">Signal</keyword>
<sequence>MKKILALSILIIVSTASFSQEADQPLYLLFEFMQVDDHNESDYWEVESFWSEIHKQRVADNNILGWDLWQLTPGGVKQGSQFVTTTMFSSLEAMLQGIPNGKFGEYLKQAYPDKTEAEIDAMMEKTVQSRDLTHRVYCKEINTTDGDFEMKVGTIVAMDIMKQVESSYPKMEDEIFKPWHQEMVNKGEKGNWGLIHIILPTGSEAYGTHITYSMYENLGQLATSMENWGGKMDTKTKLAVQEGLKTREWKEVKIGRLVMMVR</sequence>
<feature type="chain" id="PRO_5040948555" evidence="1">
    <location>
        <begin position="23"/>
        <end position="262"/>
    </location>
</feature>
<name>A0A9X3J6G0_9BACT</name>
<comment type="caution">
    <text evidence="2">The sequence shown here is derived from an EMBL/GenBank/DDBJ whole genome shotgun (WGS) entry which is preliminary data.</text>
</comment>
<protein>
    <submittedName>
        <fullName evidence="2">Uncharacterized protein</fullName>
    </submittedName>
</protein>